<evidence type="ECO:0000313" key="3">
    <source>
        <dbReference type="EMBL" id="MEQ2235221.1"/>
    </source>
</evidence>
<dbReference type="Gene3D" id="1.20.5.170">
    <property type="match status" value="1"/>
</dbReference>
<protein>
    <recommendedName>
        <fullName evidence="2">BZIP domain-containing protein</fullName>
    </recommendedName>
</protein>
<dbReference type="PRINTS" id="PR00042">
    <property type="entry name" value="LEUZIPPRFOS"/>
</dbReference>
<feature type="compositionally biased region" description="Low complexity" evidence="1">
    <location>
        <begin position="225"/>
        <end position="243"/>
    </location>
</feature>
<organism evidence="3 4">
    <name type="scientific">Ilyodon furcidens</name>
    <name type="common">goldbreast splitfin</name>
    <dbReference type="NCBI Taxonomy" id="33524"/>
    <lineage>
        <taxon>Eukaryota</taxon>
        <taxon>Metazoa</taxon>
        <taxon>Chordata</taxon>
        <taxon>Craniata</taxon>
        <taxon>Vertebrata</taxon>
        <taxon>Euteleostomi</taxon>
        <taxon>Actinopterygii</taxon>
        <taxon>Neopterygii</taxon>
        <taxon>Teleostei</taxon>
        <taxon>Neoteleostei</taxon>
        <taxon>Acanthomorphata</taxon>
        <taxon>Ovalentaria</taxon>
        <taxon>Atherinomorphae</taxon>
        <taxon>Cyprinodontiformes</taxon>
        <taxon>Goodeidae</taxon>
        <taxon>Ilyodon</taxon>
    </lineage>
</organism>
<feature type="region of interest" description="Disordered" evidence="1">
    <location>
        <begin position="179"/>
        <end position="243"/>
    </location>
</feature>
<reference evidence="3 4" key="1">
    <citation type="submission" date="2021-06" db="EMBL/GenBank/DDBJ databases">
        <authorList>
            <person name="Palmer J.M."/>
        </authorList>
    </citation>
    <scope>NUCLEOTIDE SEQUENCE [LARGE SCALE GENOMIC DNA]</scope>
    <source>
        <strain evidence="4">if_2019</strain>
        <tissue evidence="3">Muscle</tissue>
    </source>
</reference>
<feature type="region of interest" description="Disordered" evidence="1">
    <location>
        <begin position="1"/>
        <end position="69"/>
    </location>
</feature>
<evidence type="ECO:0000256" key="1">
    <source>
        <dbReference type="SAM" id="MobiDB-lite"/>
    </source>
</evidence>
<evidence type="ECO:0000259" key="2">
    <source>
        <dbReference type="PROSITE" id="PS50217"/>
    </source>
</evidence>
<feature type="compositionally biased region" description="Polar residues" evidence="1">
    <location>
        <begin position="18"/>
        <end position="46"/>
    </location>
</feature>
<comment type="caution">
    <text evidence="3">The sequence shown here is derived from an EMBL/GenBank/DDBJ whole genome shotgun (WGS) entry which is preliminary data.</text>
</comment>
<feature type="region of interest" description="Disordered" evidence="1">
    <location>
        <begin position="93"/>
        <end position="139"/>
    </location>
</feature>
<feature type="compositionally biased region" description="Low complexity" evidence="1">
    <location>
        <begin position="196"/>
        <end position="206"/>
    </location>
</feature>
<dbReference type="InterPro" id="IPR004827">
    <property type="entry name" value="bZIP"/>
</dbReference>
<accession>A0ABV0TT98</accession>
<name>A0ABV0TT98_9TELE</name>
<dbReference type="PANTHER" id="PTHR23351:SF51">
    <property type="entry name" value="BASIC LEUCINE ZIPPER TRANSCRIPTIONAL FACTOR ATF-LIKE"/>
    <property type="match status" value="1"/>
</dbReference>
<feature type="compositionally biased region" description="Polar residues" evidence="1">
    <location>
        <begin position="421"/>
        <end position="432"/>
    </location>
</feature>
<dbReference type="CDD" id="cd14701">
    <property type="entry name" value="bZIP_BATF"/>
    <property type="match status" value="1"/>
</dbReference>
<keyword evidence="4" id="KW-1185">Reference proteome</keyword>
<feature type="region of interest" description="Disordered" evidence="1">
    <location>
        <begin position="421"/>
        <end position="441"/>
    </location>
</feature>
<dbReference type="PROSITE" id="PS00036">
    <property type="entry name" value="BZIP_BASIC"/>
    <property type="match status" value="1"/>
</dbReference>
<dbReference type="PANTHER" id="PTHR23351">
    <property type="entry name" value="FOS TRANSCRIPTION FACTOR-RELATED"/>
    <property type="match status" value="1"/>
</dbReference>
<dbReference type="SMART" id="SM00338">
    <property type="entry name" value="BRLZ"/>
    <property type="match status" value="1"/>
</dbReference>
<gene>
    <name evidence="3" type="ORF">ILYODFUR_000231</name>
</gene>
<dbReference type="Proteomes" id="UP001482620">
    <property type="component" value="Unassembled WGS sequence"/>
</dbReference>
<feature type="domain" description="BZIP" evidence="2">
    <location>
        <begin position="113"/>
        <end position="176"/>
    </location>
</feature>
<dbReference type="EMBL" id="JAHRIQ010046351">
    <property type="protein sequence ID" value="MEQ2235221.1"/>
    <property type="molecule type" value="Genomic_DNA"/>
</dbReference>
<proteinExistence type="predicted"/>
<dbReference type="InterPro" id="IPR000837">
    <property type="entry name" value="AP-1"/>
</dbReference>
<evidence type="ECO:0000313" key="4">
    <source>
        <dbReference type="Proteomes" id="UP001482620"/>
    </source>
</evidence>
<dbReference type="Pfam" id="PF07716">
    <property type="entry name" value="bZIP_2"/>
    <property type="match status" value="1"/>
</dbReference>
<dbReference type="InterPro" id="IPR046347">
    <property type="entry name" value="bZIP_sf"/>
</dbReference>
<feature type="compositionally biased region" description="Basic and acidic residues" evidence="1">
    <location>
        <begin position="122"/>
        <end position="139"/>
    </location>
</feature>
<sequence length="460" mass="49421">MLHHHHHLRGATPPALKTTRSSRLSGSVHTQHQQVTKQPSSISQEAAQVDQPARLDVCPSGPGESPSCWRRNMPLLFMDTGYELSSPCGSLSTEEYSSSISALEREGEGNQPRPRGTKRREKNRDAARKSRRKQTERADELHEELQCLEQSNSALQKEIAALKKDLRLYETALERHKPHCRLKDSGSSPAECKAGSSPPQASDSSSLKTRAGFKTFNNPERTCLPSSGSSPTTTGPTAAESTAKPLVTSSLLTSPYSVSFFTHAAPHSLFCKPLPITCPSFAPSTAAQLQRNKVHTTSPASQNSALTEDGFLRNLDSSYLTTPTIHSCSAHLGVQSTGLPKQSSPRNVPELSSCKFSGNSAFPQTPAPLTLSVPVQVTSVPSSSPAAHFASLQSYNQQVSPGPESLLSLLTVPSPLNHCQTTSSSFNGSLSQPAPDPSKDMSLSELLEVNDWILNGLGNL</sequence>
<dbReference type="PROSITE" id="PS50217">
    <property type="entry name" value="BZIP"/>
    <property type="match status" value="1"/>
</dbReference>
<dbReference type="SUPFAM" id="SSF57959">
    <property type="entry name" value="Leucine zipper domain"/>
    <property type="match status" value="1"/>
</dbReference>